<comment type="caution">
    <text evidence="2">The sequence shown here is derived from an EMBL/GenBank/DDBJ whole genome shotgun (WGS) entry which is preliminary data.</text>
</comment>
<organism evidence="2 3">
    <name type="scientific">Alternaria tenuissima</name>
    <dbReference type="NCBI Taxonomy" id="119927"/>
    <lineage>
        <taxon>Eukaryota</taxon>
        <taxon>Fungi</taxon>
        <taxon>Dikarya</taxon>
        <taxon>Ascomycota</taxon>
        <taxon>Pezizomycotina</taxon>
        <taxon>Dothideomycetes</taxon>
        <taxon>Pleosporomycetidae</taxon>
        <taxon>Pleosporales</taxon>
        <taxon>Pleosporineae</taxon>
        <taxon>Pleosporaceae</taxon>
        <taxon>Alternaria</taxon>
        <taxon>Alternaria sect. Alternaria</taxon>
        <taxon>Alternaria alternata complex</taxon>
    </lineage>
</organism>
<dbReference type="AlphaFoldDB" id="A0A4Q4M0F0"/>
<dbReference type="PANTHER" id="PTHR40619:SF3">
    <property type="entry name" value="FUNGAL STAND N-TERMINAL GOODBYE DOMAIN-CONTAINING PROTEIN"/>
    <property type="match status" value="1"/>
</dbReference>
<evidence type="ECO:0000313" key="3">
    <source>
        <dbReference type="Proteomes" id="UP000292402"/>
    </source>
</evidence>
<evidence type="ECO:0000313" key="2">
    <source>
        <dbReference type="EMBL" id="RYN30000.1"/>
    </source>
</evidence>
<dbReference type="PANTHER" id="PTHR40619">
    <property type="entry name" value="FUNGAL STAND N-TERMINAL GOODBYE DOMAIN-CONTAINING PROTEIN"/>
    <property type="match status" value="1"/>
</dbReference>
<dbReference type="InterPro" id="IPR056125">
    <property type="entry name" value="DUF7708"/>
</dbReference>
<proteinExistence type="predicted"/>
<sequence>MSVRDAFERNEVEHQEGLTLVRRFTGELKGDTTLEHATTSAQQEQDAIAEARMEVRMRALLQDENPSNALFHEAETARLLLLKTRQMFETPEQPSTLVKMGFSRKTARMTANEALESRNVYGFTQLSDYVNGLESAWKSKQSKSAQRFRRLCGGLDAHKNAFAIFPSQNDYTSALCGSLKFIIAAAVNHDEIADTISETVTEITEKAARAAKILLVLHTHAIRKLFSELYARVFNFYRDAIEWYMRSKTSRFFSSFNEKMRDRYVRAAKEIDDTVTEMYREQSIAQAARLKIFCTEQERRDEMIRQRHKNPDASDLTFAGERAQQLLLSLHKSMCIQASAVQSVPSSGRGEFPALFNGNTKAPDLINRVTAGKLAADLQHYVVGTEGHSLFNDGSFWLPEVDVASKLHDWIGNEVSSPTLWISSLDFSPPDIPGSRAAALNALVAAWTAELPIISHFCERPRFATLARDRDIEKVGLLGMVYSLIAQLLQFEFESDAFEVAQSRVEKLDGSDESWPIALEMLSALLQATPHLKTCVIDGLNDLTFAAGASWCNDFLQILSRHQESFAGRFRILLTTAGQSRVVQDHVSITDRVFTQTGTREVIRNGQWYDRLES</sequence>
<protein>
    <recommendedName>
        <fullName evidence="1">DUF7708 domain-containing protein</fullName>
    </recommendedName>
</protein>
<name>A0A4Q4M0F0_9PLEO</name>
<dbReference type="Proteomes" id="UP000292402">
    <property type="component" value="Unassembled WGS sequence"/>
</dbReference>
<evidence type="ECO:0000259" key="1">
    <source>
        <dbReference type="Pfam" id="PF24809"/>
    </source>
</evidence>
<dbReference type="EMBL" id="PDXA01000078">
    <property type="protein sequence ID" value="RYN30000.1"/>
    <property type="molecule type" value="Genomic_DNA"/>
</dbReference>
<gene>
    <name evidence="2" type="ORF">AA0114_g12305</name>
</gene>
<accession>A0A4Q4M0F0</accession>
<reference evidence="3" key="1">
    <citation type="journal article" date="2019" name="bioRxiv">
        <title>Genomics, evolutionary history and diagnostics of the Alternaria alternata species group including apple and Asian pear pathotypes.</title>
        <authorList>
            <person name="Armitage A.D."/>
            <person name="Cockerton H.M."/>
            <person name="Sreenivasaprasad S."/>
            <person name="Woodhall J.W."/>
            <person name="Lane C.R."/>
            <person name="Harrison R.J."/>
            <person name="Clarkson J.P."/>
        </authorList>
    </citation>
    <scope>NUCLEOTIDE SEQUENCE [LARGE SCALE GENOMIC DNA]</scope>
    <source>
        <strain evidence="3">FERA 1082</strain>
    </source>
</reference>
<dbReference type="Pfam" id="PF24809">
    <property type="entry name" value="DUF7708"/>
    <property type="match status" value="1"/>
</dbReference>
<feature type="domain" description="DUF7708" evidence="1">
    <location>
        <begin position="149"/>
        <end position="289"/>
    </location>
</feature>